<evidence type="ECO:0000259" key="2">
    <source>
        <dbReference type="Pfam" id="PF01764"/>
    </source>
</evidence>
<keyword evidence="3" id="KW-1185">Reference proteome</keyword>
<dbReference type="WBParaSite" id="SPAL_0001313700.1">
    <property type="protein sequence ID" value="SPAL_0001313700.1"/>
    <property type="gene ID" value="SPAL_0001313700"/>
</dbReference>
<dbReference type="SUPFAM" id="SSF53474">
    <property type="entry name" value="alpha/beta-Hydrolases"/>
    <property type="match status" value="1"/>
</dbReference>
<dbReference type="InterPro" id="IPR002921">
    <property type="entry name" value="Fungal_lipase-type"/>
</dbReference>
<evidence type="ECO:0000313" key="3">
    <source>
        <dbReference type="Proteomes" id="UP000046392"/>
    </source>
</evidence>
<dbReference type="CDD" id="cd00519">
    <property type="entry name" value="Lipase_3"/>
    <property type="match status" value="1"/>
</dbReference>
<keyword evidence="1" id="KW-0732">Signal</keyword>
<dbReference type="PANTHER" id="PTHR45908:SF5">
    <property type="entry name" value="FUNGAL LIPASE-LIKE DOMAIN-CONTAINING PROTEIN"/>
    <property type="match status" value="1"/>
</dbReference>
<feature type="domain" description="Fungal lipase-type" evidence="2">
    <location>
        <begin position="95"/>
        <end position="228"/>
    </location>
</feature>
<dbReference type="PANTHER" id="PTHR45908">
    <property type="entry name" value="PROTEIN CBG11750-RELATED"/>
    <property type="match status" value="1"/>
</dbReference>
<dbReference type="AlphaFoldDB" id="A0A0N5C5A9"/>
<feature type="chain" id="PRO_5005895479" evidence="1">
    <location>
        <begin position="23"/>
        <end position="345"/>
    </location>
</feature>
<feature type="signal peptide" evidence="1">
    <location>
        <begin position="1"/>
        <end position="22"/>
    </location>
</feature>
<dbReference type="GO" id="GO:0006629">
    <property type="term" value="P:lipid metabolic process"/>
    <property type="evidence" value="ECO:0007669"/>
    <property type="project" value="InterPro"/>
</dbReference>
<accession>A0A0N5C5A9</accession>
<sequence>MIKLFYLFFLEIELLIFEKSYGSLLRPQYNPGNAMYLHLLCYESYFYDAGRCIPQFVIFFESFKLYKSEVITCDKSENKCGYYILVSEARKVIILVFSGTLSNNQISKQVFSMFRKQIYYSNSGLVNKYYAESFEMVWSHAKSIFFDHRYSNYKVYVTGHSLGSVFASLAAYKISCERYRKAKDIHLYTFGGPRFGSPEFAKNFDKKVPNSWRIVVGSDFIPHFPPCRKVKDQNLKFYSKIFKKRKSRPCDPNFLNGYYHHGTEVWYPAGTNGKYYICNGKPKNEDFGCSDGLFYRKRNIRQHRYNHSEYFKDLTNQYYYMFYYKADRNCKFIRSPKNRRPQLYK</sequence>
<dbReference type="Proteomes" id="UP000046392">
    <property type="component" value="Unplaced"/>
</dbReference>
<dbReference type="Pfam" id="PF01764">
    <property type="entry name" value="Lipase_3"/>
    <property type="match status" value="1"/>
</dbReference>
<reference evidence="4" key="1">
    <citation type="submission" date="2017-02" db="UniProtKB">
        <authorList>
            <consortium name="WormBaseParasite"/>
        </authorList>
    </citation>
    <scope>IDENTIFICATION</scope>
</reference>
<protein>
    <submittedName>
        <fullName evidence="4">Lipase_3 domain-containing protein</fullName>
    </submittedName>
</protein>
<evidence type="ECO:0000313" key="4">
    <source>
        <dbReference type="WBParaSite" id="SPAL_0001313700.1"/>
    </source>
</evidence>
<dbReference type="InterPro" id="IPR029058">
    <property type="entry name" value="AB_hydrolase_fold"/>
</dbReference>
<organism evidence="3 4">
    <name type="scientific">Strongyloides papillosus</name>
    <name type="common">Intestinal threadworm</name>
    <dbReference type="NCBI Taxonomy" id="174720"/>
    <lineage>
        <taxon>Eukaryota</taxon>
        <taxon>Metazoa</taxon>
        <taxon>Ecdysozoa</taxon>
        <taxon>Nematoda</taxon>
        <taxon>Chromadorea</taxon>
        <taxon>Rhabditida</taxon>
        <taxon>Tylenchina</taxon>
        <taxon>Panagrolaimomorpha</taxon>
        <taxon>Strongyloidoidea</taxon>
        <taxon>Strongyloididae</taxon>
        <taxon>Strongyloides</taxon>
    </lineage>
</organism>
<proteinExistence type="predicted"/>
<dbReference type="Gene3D" id="3.40.50.1820">
    <property type="entry name" value="alpha/beta hydrolase"/>
    <property type="match status" value="1"/>
</dbReference>
<evidence type="ECO:0000256" key="1">
    <source>
        <dbReference type="SAM" id="SignalP"/>
    </source>
</evidence>
<name>A0A0N5C5A9_STREA</name>